<accession>V9E9H2</accession>
<name>V9E9H2_PHYNI</name>
<dbReference type="AlphaFoldDB" id="V9E9H2"/>
<comment type="caution">
    <text evidence="1">The sequence shown here is derived from an EMBL/GenBank/DDBJ whole genome shotgun (WGS) entry which is preliminary data.</text>
</comment>
<reference evidence="1 2" key="1">
    <citation type="submission" date="2013-11" db="EMBL/GenBank/DDBJ databases">
        <title>The Genome Sequence of Phytophthora parasitica P1569.</title>
        <authorList>
            <consortium name="The Broad Institute Genomics Platform"/>
            <person name="Russ C."/>
            <person name="Tyler B."/>
            <person name="Panabieres F."/>
            <person name="Shan W."/>
            <person name="Tripathy S."/>
            <person name="Grunwald N."/>
            <person name="Machado M."/>
            <person name="Johnson C.S."/>
            <person name="Arredondo F."/>
            <person name="Hong C."/>
            <person name="Coffey M."/>
            <person name="Young S.K."/>
            <person name="Zeng Q."/>
            <person name="Gargeya S."/>
            <person name="Fitzgerald M."/>
            <person name="Abouelleil A."/>
            <person name="Alvarado L."/>
            <person name="Chapman S.B."/>
            <person name="Gainer-Dewar J."/>
            <person name="Goldberg J."/>
            <person name="Griggs A."/>
            <person name="Gujja S."/>
            <person name="Hansen M."/>
            <person name="Howarth C."/>
            <person name="Imamovic A."/>
            <person name="Ireland A."/>
            <person name="Larimer J."/>
            <person name="McCowan C."/>
            <person name="Murphy C."/>
            <person name="Pearson M."/>
            <person name="Poon T.W."/>
            <person name="Priest M."/>
            <person name="Roberts A."/>
            <person name="Saif S."/>
            <person name="Shea T."/>
            <person name="Sykes S."/>
            <person name="Wortman J."/>
            <person name="Nusbaum C."/>
            <person name="Birren B."/>
        </authorList>
    </citation>
    <scope>NUCLEOTIDE SEQUENCE [LARGE SCALE GENOMIC DNA]</scope>
    <source>
        <strain evidence="1 2">P1569</strain>
    </source>
</reference>
<gene>
    <name evidence="1" type="ORF">F443_18712</name>
</gene>
<keyword evidence="2" id="KW-1185">Reference proteome</keyword>
<dbReference type="EMBL" id="ANIZ01003273">
    <property type="protein sequence ID" value="ETI34872.1"/>
    <property type="molecule type" value="Genomic_DNA"/>
</dbReference>
<dbReference type="Proteomes" id="UP000018721">
    <property type="component" value="Unassembled WGS sequence"/>
</dbReference>
<evidence type="ECO:0000313" key="2">
    <source>
        <dbReference type="Proteomes" id="UP000018721"/>
    </source>
</evidence>
<proteinExistence type="predicted"/>
<protein>
    <submittedName>
        <fullName evidence="1">Uncharacterized protein</fullName>
    </submittedName>
</protein>
<sequence>MSVLQNLSTQDTSGSTMADYAAHAMMEVFVAYIKLANTRTYFMEIVEPLPLLHLPPSAAELKVIELLRRRKIYAFKLNH</sequence>
<evidence type="ECO:0000313" key="1">
    <source>
        <dbReference type="EMBL" id="ETI34872.1"/>
    </source>
</evidence>
<dbReference type="HOGENOM" id="CLU_2611260_0_0_1"/>
<organism evidence="1 2">
    <name type="scientific">Phytophthora nicotianae P1569</name>
    <dbReference type="NCBI Taxonomy" id="1317065"/>
    <lineage>
        <taxon>Eukaryota</taxon>
        <taxon>Sar</taxon>
        <taxon>Stramenopiles</taxon>
        <taxon>Oomycota</taxon>
        <taxon>Peronosporomycetes</taxon>
        <taxon>Peronosporales</taxon>
        <taxon>Peronosporaceae</taxon>
        <taxon>Phytophthora</taxon>
    </lineage>
</organism>